<feature type="region of interest" description="Disordered" evidence="8">
    <location>
        <begin position="297"/>
        <end position="317"/>
    </location>
</feature>
<comment type="caution">
    <text evidence="10">The sequence shown here is derived from an EMBL/GenBank/DDBJ whole genome shotgun (WGS) entry which is preliminary data.</text>
</comment>
<evidence type="ECO:0000313" key="11">
    <source>
        <dbReference type="Proteomes" id="UP000034789"/>
    </source>
</evidence>
<reference evidence="10 11" key="1">
    <citation type="journal article" date="2015" name="Nature">
        <title>rRNA introns, odd ribosomes, and small enigmatic genomes across a large radiation of phyla.</title>
        <authorList>
            <person name="Brown C.T."/>
            <person name="Hug L.A."/>
            <person name="Thomas B.C."/>
            <person name="Sharon I."/>
            <person name="Castelle C.J."/>
            <person name="Singh A."/>
            <person name="Wilkins M.J."/>
            <person name="Williams K.H."/>
            <person name="Banfield J.F."/>
        </authorList>
    </citation>
    <scope>NUCLEOTIDE SEQUENCE [LARGE SCALE GENOMIC DNA]</scope>
</reference>
<evidence type="ECO:0000256" key="8">
    <source>
        <dbReference type="SAM" id="MobiDB-lite"/>
    </source>
</evidence>
<dbReference type="GO" id="GO:0051287">
    <property type="term" value="F:NAD binding"/>
    <property type="evidence" value="ECO:0007669"/>
    <property type="project" value="InterPro"/>
</dbReference>
<keyword evidence="3" id="KW-0791">Threonine biosynthesis</keyword>
<dbReference type="Gene3D" id="3.40.50.720">
    <property type="entry name" value="NAD(P)-binding Rossmann-like Domain"/>
    <property type="match status" value="1"/>
</dbReference>
<dbReference type="InterPro" id="IPR051823">
    <property type="entry name" value="ASADH-related"/>
</dbReference>
<feature type="active site" description="Acyl-thioester intermediate" evidence="7">
    <location>
        <position position="159"/>
    </location>
</feature>
<dbReference type="NCBIfam" id="NF006416">
    <property type="entry name" value="PRK08664.1"/>
    <property type="match status" value="1"/>
</dbReference>
<dbReference type="SMART" id="SM00859">
    <property type="entry name" value="Semialdhyde_dh"/>
    <property type="match status" value="1"/>
</dbReference>
<dbReference type="GO" id="GO:0046983">
    <property type="term" value="F:protein dimerization activity"/>
    <property type="evidence" value="ECO:0007669"/>
    <property type="project" value="InterPro"/>
</dbReference>
<keyword evidence="4" id="KW-0521">NADP</keyword>
<keyword evidence="5" id="KW-0560">Oxidoreductase</keyword>
<dbReference type="PIRSF" id="PIRSF000148">
    <property type="entry name" value="ASA_dh"/>
    <property type="match status" value="1"/>
</dbReference>
<evidence type="ECO:0000259" key="9">
    <source>
        <dbReference type="SMART" id="SM00859"/>
    </source>
</evidence>
<dbReference type="GO" id="GO:0009086">
    <property type="term" value="P:methionine biosynthetic process"/>
    <property type="evidence" value="ECO:0007669"/>
    <property type="project" value="UniProtKB-KW"/>
</dbReference>
<evidence type="ECO:0000256" key="5">
    <source>
        <dbReference type="ARBA" id="ARBA00023002"/>
    </source>
</evidence>
<dbReference type="InterPro" id="IPR005676">
    <property type="entry name" value="Asp_semi-ald_DH_pep-lack"/>
</dbReference>
<dbReference type="GO" id="GO:0050661">
    <property type="term" value="F:NADP binding"/>
    <property type="evidence" value="ECO:0007669"/>
    <property type="project" value="InterPro"/>
</dbReference>
<proteinExistence type="inferred from homology"/>
<dbReference type="InterPro" id="IPR012280">
    <property type="entry name" value="Semialdhyde_DH_dimer_dom"/>
</dbReference>
<gene>
    <name evidence="10" type="ORF">UY98_C0004G0003</name>
</gene>
<feature type="domain" description="Semialdehyde dehydrogenase NAD-binding" evidence="9">
    <location>
        <begin position="6"/>
        <end position="139"/>
    </location>
</feature>
<dbReference type="GO" id="GO:0004073">
    <property type="term" value="F:aspartate-semialdehyde dehydrogenase activity"/>
    <property type="evidence" value="ECO:0007669"/>
    <property type="project" value="TreeGrafter"/>
</dbReference>
<dbReference type="Pfam" id="PF02774">
    <property type="entry name" value="Semialdhyde_dhC"/>
    <property type="match status" value="1"/>
</dbReference>
<evidence type="ECO:0000256" key="1">
    <source>
        <dbReference type="ARBA" id="ARBA00010584"/>
    </source>
</evidence>
<dbReference type="CDD" id="cd02315">
    <property type="entry name" value="ScASADH_like_N"/>
    <property type="match status" value="1"/>
</dbReference>
<dbReference type="SUPFAM" id="SSF55347">
    <property type="entry name" value="Glyceraldehyde-3-phosphate dehydrogenase-like, C-terminal domain"/>
    <property type="match status" value="1"/>
</dbReference>
<dbReference type="EMBL" id="LCSD01000004">
    <property type="protein sequence ID" value="KKW47851.1"/>
    <property type="molecule type" value="Genomic_DNA"/>
</dbReference>
<keyword evidence="2" id="KW-0028">Amino-acid biosynthesis</keyword>
<evidence type="ECO:0000256" key="3">
    <source>
        <dbReference type="ARBA" id="ARBA00022697"/>
    </source>
</evidence>
<dbReference type="Proteomes" id="UP000034789">
    <property type="component" value="Unassembled WGS sequence"/>
</dbReference>
<protein>
    <submittedName>
        <fullName evidence="10">Aspartate-semialdehyde dehydrogenase</fullName>
    </submittedName>
</protein>
<evidence type="ECO:0000313" key="10">
    <source>
        <dbReference type="EMBL" id="KKW47851.1"/>
    </source>
</evidence>
<name>A0A0G1YX58_9BACT</name>
<dbReference type="GO" id="GO:0009088">
    <property type="term" value="P:threonine biosynthetic process"/>
    <property type="evidence" value="ECO:0007669"/>
    <property type="project" value="UniProtKB-KW"/>
</dbReference>
<keyword evidence="6" id="KW-0486">Methionine biosynthesis</keyword>
<evidence type="ECO:0000256" key="4">
    <source>
        <dbReference type="ARBA" id="ARBA00022857"/>
    </source>
</evidence>
<dbReference type="PANTHER" id="PTHR46718">
    <property type="entry name" value="ASPARTATE-SEMIALDEHYDE DEHYDROGENASE"/>
    <property type="match status" value="1"/>
</dbReference>
<dbReference type="CDD" id="cd18130">
    <property type="entry name" value="ASADH_C_arch_fung_like"/>
    <property type="match status" value="1"/>
</dbReference>
<feature type="active site" description="Proton acceptor" evidence="7">
    <location>
        <position position="254"/>
    </location>
</feature>
<evidence type="ECO:0000256" key="6">
    <source>
        <dbReference type="ARBA" id="ARBA00023167"/>
    </source>
</evidence>
<dbReference type="AlphaFoldDB" id="A0A0G1YX58"/>
<dbReference type="NCBIfam" id="TIGR00978">
    <property type="entry name" value="asd_EA"/>
    <property type="match status" value="1"/>
</dbReference>
<dbReference type="PATRIC" id="fig|1618672.3.peg.93"/>
<sequence>MSKKIPVGILGATGMVGQQYIRLLENHPWFEVAYVAASPQSAGKKYKDALRSVWIVAGELPARVGGMTVEDVSDVAKAAKTCAFVFSAFEIPEKDLIRKYEEDYAAAGVPVFSNASAHRATSDVPMIIAEINPHHLDIIPIQQKQRGWKKGFIVVKPNCSLQSYLTPIFALQKGGYPVERMIITTLQATSGAGYPGVASLDMVDNVVPYIGGEEEKSEQEPLKILGEAKGGKFVPYKGLAISAHCNRVPVSDGHLACVNVLFGKKKPAREKILDIWKKFRAEPQRLDLPFAPKQPIIYRDEQNRPQPKRDRDSDKGMAVTVGRLRPDAIFDFKFAALSHNTIRGAAGGGILNAELAYKKGFLKA</sequence>
<evidence type="ECO:0000256" key="7">
    <source>
        <dbReference type="PIRSR" id="PIRSR000148-1"/>
    </source>
</evidence>
<organism evidence="10 11">
    <name type="scientific">Candidatus Kaiserbacteria bacterium GW2011_GWA2_58_9</name>
    <dbReference type="NCBI Taxonomy" id="1618672"/>
    <lineage>
        <taxon>Bacteria</taxon>
        <taxon>Candidatus Kaiseribacteriota</taxon>
    </lineage>
</organism>
<dbReference type="InterPro" id="IPR000534">
    <property type="entry name" value="Semialdehyde_DH_NAD-bd"/>
</dbReference>
<comment type="similarity">
    <text evidence="1">Belongs to the aspartate-semialdehyde dehydrogenase family.</text>
</comment>
<dbReference type="SUPFAM" id="SSF51735">
    <property type="entry name" value="NAD(P)-binding Rossmann-fold domains"/>
    <property type="match status" value="1"/>
</dbReference>
<dbReference type="FunFam" id="3.30.360.10:FF:000016">
    <property type="entry name" value="Probable aspartate-semialdehyde dehydrogenase"/>
    <property type="match status" value="1"/>
</dbReference>
<dbReference type="InterPro" id="IPR036291">
    <property type="entry name" value="NAD(P)-bd_dom_sf"/>
</dbReference>
<evidence type="ECO:0000256" key="2">
    <source>
        <dbReference type="ARBA" id="ARBA00022605"/>
    </source>
</evidence>
<dbReference type="PANTHER" id="PTHR46718:SF1">
    <property type="entry name" value="ASPARTATE-SEMIALDEHYDE DEHYDROGENASE"/>
    <property type="match status" value="1"/>
</dbReference>
<feature type="compositionally biased region" description="Basic and acidic residues" evidence="8">
    <location>
        <begin position="298"/>
        <end position="315"/>
    </location>
</feature>
<dbReference type="Pfam" id="PF01118">
    <property type="entry name" value="Semialdhyde_dh"/>
    <property type="match status" value="1"/>
</dbReference>
<dbReference type="Gene3D" id="3.30.360.10">
    <property type="entry name" value="Dihydrodipicolinate Reductase, domain 2"/>
    <property type="match status" value="1"/>
</dbReference>
<accession>A0A0G1YX58</accession>